<dbReference type="InterPro" id="IPR051235">
    <property type="entry name" value="CEP152/SHC-Transforming"/>
</dbReference>
<feature type="domain" description="CEP152 CEP63 binding coiled coil" evidence="3">
    <location>
        <begin position="1338"/>
        <end position="1388"/>
    </location>
</feature>
<dbReference type="GO" id="GO:0007099">
    <property type="term" value="P:centriole replication"/>
    <property type="evidence" value="ECO:0000318"/>
    <property type="project" value="GO_Central"/>
</dbReference>
<evidence type="ECO:0000313" key="4">
    <source>
        <dbReference type="Ensembl" id="ENSXETP00000081536"/>
    </source>
</evidence>
<feature type="region of interest" description="Disordered" evidence="2">
    <location>
        <begin position="780"/>
        <end position="801"/>
    </location>
</feature>
<accession>A0A6I8R7D9</accession>
<dbReference type="Reactome" id="R-XTR-5620912">
    <property type="pathway name" value="Anchoring of the basal body to the plasma membrane"/>
</dbReference>
<keyword evidence="5" id="KW-1185">Reference proteome</keyword>
<dbReference type="Xenbase" id="XB-GENE-988609">
    <property type="gene designation" value="cep152"/>
</dbReference>
<evidence type="ECO:0000256" key="1">
    <source>
        <dbReference type="SAM" id="Coils"/>
    </source>
</evidence>
<feature type="compositionally biased region" description="Low complexity" evidence="2">
    <location>
        <begin position="44"/>
        <end position="57"/>
    </location>
</feature>
<feature type="coiled-coil region" evidence="1">
    <location>
        <begin position="271"/>
        <end position="305"/>
    </location>
</feature>
<feature type="region of interest" description="Disordered" evidence="2">
    <location>
        <begin position="1551"/>
        <end position="1584"/>
    </location>
</feature>
<dbReference type="OMA" id="CQSGHTS"/>
<dbReference type="OrthoDB" id="10064205at2759"/>
<name>A0A6I8R7D9_XENTR</name>
<protein>
    <submittedName>
        <fullName evidence="4">Centrosomal protein 152kDa</fullName>
    </submittedName>
    <submittedName>
        <fullName evidence="6">Centrosomal protein of 152 kDa isoform X1</fullName>
    </submittedName>
</protein>
<feature type="coiled-coil region" evidence="1">
    <location>
        <begin position="1016"/>
        <end position="1043"/>
    </location>
</feature>
<dbReference type="AGR" id="Xenbase:XB-GENE-988609"/>
<dbReference type="Pfam" id="PF25770">
    <property type="entry name" value="CC_CEP63-bind_CEP152"/>
    <property type="match status" value="1"/>
</dbReference>
<reference evidence="6" key="3">
    <citation type="submission" date="2025-04" db="UniProtKB">
        <authorList>
            <consortium name="RefSeq"/>
        </authorList>
    </citation>
    <scope>IDENTIFICATION</scope>
    <source>
        <strain evidence="6">Nigerian</strain>
        <tissue evidence="6">Liver and blood</tissue>
    </source>
</reference>
<keyword evidence="1" id="KW-0175">Coiled coil</keyword>
<dbReference type="InterPro" id="IPR057659">
    <property type="entry name" value="CEP152_CC"/>
</dbReference>
<dbReference type="Reactome" id="R-XTR-380320">
    <property type="pathway name" value="Recruitment of NuMA to mitotic centrosomes"/>
</dbReference>
<dbReference type="Reactome" id="R-XTR-380270">
    <property type="pathway name" value="Recruitment of mitotic centrosome proteins and complexes"/>
</dbReference>
<dbReference type="CTD" id="22995"/>
<dbReference type="GO" id="GO:0005813">
    <property type="term" value="C:centrosome"/>
    <property type="evidence" value="ECO:0000318"/>
    <property type="project" value="GO_Central"/>
</dbReference>
<dbReference type="GeneTree" id="ENSGT00950000182870"/>
<dbReference type="Bgee" id="ENSXETG00000008781">
    <property type="expression patterns" value="Expressed in egg cell and 8 other cell types or tissues"/>
</dbReference>
<feature type="coiled-coil region" evidence="1">
    <location>
        <begin position="1264"/>
        <end position="1315"/>
    </location>
</feature>
<reference evidence="4" key="2">
    <citation type="submission" date="2020-05" db="UniProtKB">
        <authorList>
            <consortium name="Ensembl"/>
        </authorList>
    </citation>
    <scope>IDENTIFICATION</scope>
</reference>
<feature type="region of interest" description="Disordered" evidence="2">
    <location>
        <begin position="1"/>
        <end position="59"/>
    </location>
</feature>
<feature type="coiled-coil region" evidence="1">
    <location>
        <begin position="348"/>
        <end position="466"/>
    </location>
</feature>
<sequence length="1722" mass="199617">MSIDFDSGALQIQQEDEEYDKEDYAREQELQQLLTDLPHDMLDDSLSSSPEPSYSDCSGHEVSEQMQQWEHGANWNDDELPNHQQPYKNGFTENQYCMEFVDKQDENLRNQMGGDKMSNGWNVLHADNKDNMFNGKYRYSKDHAYNNESNGEAFHRGDHYDVPGHCSSSELYHLPDDFQPYTNSHQQVENFPDAKQEHFQGFAVQEETSKQSTEPYQVKYNPYQINTTQKDEMNQEVGRRDGNFDDLQREFLDTGENSAGNMQFVQLQVLYKARGRQLEEQNNNLEECERQIRYLNHQLAIVKDQKDGLTISLQESQKLLQNSREMEIQLKGQLTALQKTVESVTTNEEHLRKELNVAKVAMESMQQQLLDLRRSESIQRAREQHETVVSMLKKKNEEQVLVLQQKLDDINAALNEEKELCRRLEDRLKLSERNQEESKLEKTDIINRLSKSLEESQKQCANLLQSGSIQEASHLRLQLQQVQSSKIITDGMNKALQEEVRELQEQITMYESAARLGVFVNGGEEQQLSDSYVELGIKKVNWQKSQLGRVVSHNGVKNDLSSEEIILELKSELERCLNSNKTKRKQIVTLQADLKGHVSKNEELKKSLEEAERTARDNQIRAENLANKVDKSPFQYLSSDEFREELQKLQSEKQILQQENEKYLLHIKELTANEEKLKVANQELCNEMRGMIQDFDRDKKEAIERCERTYEQHNEDIKVHLLKELYEKFESEKEQLSQDYEEKMTRLQTQMNEMHNEMTAVQECYITLCKEKDALEDNTKEHLKKQLQKSEEEFSEKSAKETQKSLQMLKDELEENHKSAMLEAKAQWQREKELEFQKQSEVQIALLKENCRKEQLQITAKAIQDVEREWEQKLNRALQDAKTKSLQNFETQTTQTDKSFLAKSALIADCVDELKDKLQNAVQDKERAVRQAQLELEERHREEISKQVEVTLTRAYGRWLQEFTTLPEYKAQLKLEQEKWEKMNELNVERQVSDALNAAEIKWKMMSDKVDFTVSQKEFEEKIASMKRELELKEEEFQALLKAEIAKARAQWNKEKHDEIQRLQEDNEKDYRVFLDEHRNKLTDVLSTTKVEFEKQKNELIAQKDGEMAERLDQSLKQWALDESRRMLDHENEILSETEQCLCEIHDQLLTKSIVKDPLPSMKSTLNASFLEKLKACLQRSVKGIVCKVLATAKQDWKKKYDAESNHATGITGGQLERSEERKTAKIGHFDRDFTDLGKNEKQSCCDHWIQQLDKSKKDCHEFKSKLEKACRHLQQLVKDQKLKAEKYRENTILTEELRKQNTELQKKLELTVAQSPACLEPVEGVSNGCVKCNGNALEEIRAQYIKAVDKIKNDMLRYIHESKGRAAEMLKSEVLRERQETARKMRKYYLTCLQQLLEDNGKNEGAEKKIINAASKLATMAKVLETPVSQKYQSKSLQSDTLQDENKLAKSKQVQRTLQKSAQSHQNIDQHTIEELIKRHVREKSDGNQITATNENSSFPTLRKDFLDNANSHFNTTVPLQKVKAFSCTDSVAECVLVKHSEQNEQPTLKGARLYPNPEQPNKKSGLQRFDLQETPVRDENGSNDWSCISSKSLFQSHSAKGPLAQLKMEPQICDGQENSSAAASCALAEESHDTFSSDGRSQHYFAHIAKRKDVNPGRKCSNKIQEHSSSAAGVHPESKIYSDVGQGSKLTSRKLLIDFTLSPQQDSGFDSPFLNLNSFN</sequence>
<dbReference type="Pfam" id="PF25769">
    <property type="entry name" value="PLK4_bind_CEP152"/>
    <property type="match status" value="1"/>
</dbReference>
<evidence type="ECO:0000259" key="3">
    <source>
        <dbReference type="Pfam" id="PF25770"/>
    </source>
</evidence>
<dbReference type="Reactome" id="R-XTR-2565942">
    <property type="pathway name" value="Regulation of PLK1 Activity at G2/M Transition"/>
</dbReference>
<dbReference type="RefSeq" id="XP_004912659.2">
    <property type="nucleotide sequence ID" value="XM_004912602.4"/>
</dbReference>
<dbReference type="Reactome" id="R-XTR-380259">
    <property type="pathway name" value="Loss of Nlp from mitotic centrosomes"/>
</dbReference>
<feature type="coiled-coil region" evidence="1">
    <location>
        <begin position="908"/>
        <end position="942"/>
    </location>
</feature>
<feature type="compositionally biased region" description="Basic and acidic residues" evidence="2">
    <location>
        <begin position="788"/>
        <end position="801"/>
    </location>
</feature>
<dbReference type="Proteomes" id="UP000008143">
    <property type="component" value="Chromosome 3"/>
</dbReference>
<evidence type="ECO:0000256" key="2">
    <source>
        <dbReference type="SAM" id="MobiDB-lite"/>
    </source>
</evidence>
<dbReference type="InterPro" id="IPR057664">
    <property type="entry name" value="CEP152_PLK4_bind"/>
</dbReference>
<organism evidence="4">
    <name type="scientific">Xenopus tropicalis</name>
    <name type="common">Western clawed frog</name>
    <name type="synonym">Silurana tropicalis</name>
    <dbReference type="NCBI Taxonomy" id="8364"/>
    <lineage>
        <taxon>Eukaryota</taxon>
        <taxon>Metazoa</taxon>
        <taxon>Chordata</taxon>
        <taxon>Craniata</taxon>
        <taxon>Vertebrata</taxon>
        <taxon>Euteleostomi</taxon>
        <taxon>Amphibia</taxon>
        <taxon>Batrachia</taxon>
        <taxon>Anura</taxon>
        <taxon>Pipoidea</taxon>
        <taxon>Pipidae</taxon>
        <taxon>Xenopodinae</taxon>
        <taxon>Xenopus</taxon>
        <taxon>Silurana</taxon>
    </lineage>
</organism>
<dbReference type="PANTHER" id="PTHR10337:SF6">
    <property type="entry name" value="CENTROSOMAL PROTEIN OF 152 KDA"/>
    <property type="match status" value="1"/>
</dbReference>
<evidence type="ECO:0000313" key="6">
    <source>
        <dbReference type="RefSeq" id="XP_004912659.2"/>
    </source>
</evidence>
<dbReference type="PANTHER" id="PTHR10337">
    <property type="entry name" value="SHC TRANSFORMING PROTEIN"/>
    <property type="match status" value="1"/>
</dbReference>
<evidence type="ECO:0000313" key="5">
    <source>
        <dbReference type="Proteomes" id="UP000008143"/>
    </source>
</evidence>
<proteinExistence type="predicted"/>
<reference evidence="4" key="1">
    <citation type="journal article" date="2010" name="Science">
        <title>The genome of the Western clawed frog Xenopus tropicalis.</title>
        <authorList>
            <person name="Hellsten U."/>
            <person name="Harland R.M."/>
            <person name="Gilchrist M.J."/>
            <person name="Hendrix D."/>
            <person name="Jurka J."/>
            <person name="Kapitonov V."/>
            <person name="Ovcharenko I."/>
            <person name="Putnam N.H."/>
            <person name="Shu S."/>
            <person name="Taher L."/>
            <person name="Blitz I.L."/>
            <person name="Blumberg B."/>
            <person name="Dichmann D.S."/>
            <person name="Dubchak I."/>
            <person name="Amaya E."/>
            <person name="Detter J.C."/>
            <person name="Fletcher R."/>
            <person name="Gerhard D.S."/>
            <person name="Goodstein D."/>
            <person name="Graves T."/>
            <person name="Grigoriev I.V."/>
            <person name="Grimwood J."/>
            <person name="Kawashima T."/>
            <person name="Lindquist E."/>
            <person name="Lucas S.M."/>
            <person name="Mead P.E."/>
            <person name="Mitros T."/>
            <person name="Ogino H."/>
            <person name="Ohta Y."/>
            <person name="Poliakov A.V."/>
            <person name="Pollet N."/>
            <person name="Robert J."/>
            <person name="Salamov A."/>
            <person name="Sater A.K."/>
            <person name="Schmutz J."/>
            <person name="Terry A."/>
            <person name="Vize P.D."/>
            <person name="Warren W.C."/>
            <person name="Wells D."/>
            <person name="Wills A."/>
            <person name="Wilson R.K."/>
            <person name="Zimmerman L.B."/>
            <person name="Zorn A.M."/>
            <person name="Grainger R."/>
            <person name="Grammer T."/>
            <person name="Khokha M.K."/>
            <person name="Richardson P.M."/>
            <person name="Rokhsar D.S."/>
        </authorList>
    </citation>
    <scope>NUCLEOTIDE SEQUENCE [LARGE SCALE GENOMIC DNA]</scope>
    <source>
        <strain evidence="4">Nigerian</strain>
    </source>
</reference>
<dbReference type="Ensembl" id="ENSXETT00000079355">
    <property type="protein sequence ID" value="ENSXETP00000081536"/>
    <property type="gene ID" value="ENSXETG00000008781"/>
</dbReference>
<gene>
    <name evidence="4 6 7" type="primary">cep152</name>
</gene>
<evidence type="ECO:0000313" key="7">
    <source>
        <dbReference type="Xenbase" id="XB-GENE-988609"/>
    </source>
</evidence>
<dbReference type="Reactome" id="R-XTR-8854518">
    <property type="pathway name" value="AURKA Activation by TPX2"/>
</dbReference>
<dbReference type="GeneID" id="100380166"/>
<feature type="coiled-coil region" evidence="1">
    <location>
        <begin position="594"/>
        <end position="687"/>
    </location>
</feature>